<dbReference type="InterPro" id="IPR011701">
    <property type="entry name" value="MFS"/>
</dbReference>
<feature type="transmembrane region" description="Helical" evidence="2">
    <location>
        <begin position="351"/>
        <end position="370"/>
    </location>
</feature>
<gene>
    <name evidence="3" type="ORF">EA71_02717</name>
</gene>
<feature type="transmembrane region" description="Helical" evidence="2">
    <location>
        <begin position="38"/>
        <end position="59"/>
    </location>
</feature>
<feature type="transmembrane region" description="Helical" evidence="2">
    <location>
        <begin position="198"/>
        <end position="217"/>
    </location>
</feature>
<organism evidence="3 4">
    <name type="scientific">Enterococcus durans</name>
    <dbReference type="NCBI Taxonomy" id="53345"/>
    <lineage>
        <taxon>Bacteria</taxon>
        <taxon>Bacillati</taxon>
        <taxon>Bacillota</taxon>
        <taxon>Bacilli</taxon>
        <taxon>Lactobacillales</taxon>
        <taxon>Enterococcaceae</taxon>
        <taxon>Enterococcus</taxon>
    </lineage>
</organism>
<dbReference type="Gene3D" id="1.20.1250.20">
    <property type="entry name" value="MFS general substrate transporter like domains"/>
    <property type="match status" value="2"/>
</dbReference>
<evidence type="ECO:0000256" key="1">
    <source>
        <dbReference type="ARBA" id="ARBA00004651"/>
    </source>
</evidence>
<name>A0A367CB37_9ENTE</name>
<evidence type="ECO:0000313" key="3">
    <source>
        <dbReference type="EMBL" id="RCA09861.1"/>
    </source>
</evidence>
<feature type="transmembrane region" description="Helical" evidence="2">
    <location>
        <begin position="12"/>
        <end position="32"/>
    </location>
</feature>
<dbReference type="EMBL" id="LEPB01000006">
    <property type="protein sequence ID" value="RCA09861.1"/>
    <property type="molecule type" value="Genomic_DNA"/>
</dbReference>
<accession>A0A367CB37</accession>
<dbReference type="InterPro" id="IPR036259">
    <property type="entry name" value="MFS_trans_sf"/>
</dbReference>
<dbReference type="PANTHER" id="PTHR23518:SF2">
    <property type="entry name" value="MAJOR FACILITATOR SUPERFAMILY TRANSPORTER"/>
    <property type="match status" value="1"/>
</dbReference>
<evidence type="ECO:0008006" key="5">
    <source>
        <dbReference type="Google" id="ProtNLM"/>
    </source>
</evidence>
<evidence type="ECO:0000256" key="2">
    <source>
        <dbReference type="SAM" id="Phobius"/>
    </source>
</evidence>
<dbReference type="GO" id="GO:0022857">
    <property type="term" value="F:transmembrane transporter activity"/>
    <property type="evidence" value="ECO:0007669"/>
    <property type="project" value="InterPro"/>
</dbReference>
<sequence>MIKNEYRNLLKHIYWGSFDSGVIFIFLSLMIWDDTENMVTVALAFSIPIVIDTVIDYFFSSFSDHHNRKKLFIIGNIGSAIALSFYGFAQSIYILYGLIFIKSLFAKLYQSSLDPYIRENIKEDLYMDFLSQRNIQMSVGASIGGFALMMLYGFLQNIALIFVVSGLIELYSTVYLFKLKDNKLQRRKEKEDAIDLEWIKYITFIYTVEGFGIALIVNRMLIYIHEFQGIPLGNVGFVFFVVYGVSSVMAARIYRRFNKISLKAMLITSFLLQAFLLIIFIQINQLFFIIIVWFIFELVANIADIYASDKINSSLFTEIGKRLSKFRIMIAIGNVLGQFIVSRIWDQFGMSMSFYFSSIILILLSFVILLKNEKHFEKN</sequence>
<feature type="transmembrane region" description="Helical" evidence="2">
    <location>
        <begin position="229"/>
        <end position="250"/>
    </location>
</feature>
<protein>
    <recommendedName>
        <fullName evidence="5">MFS transporter</fullName>
    </recommendedName>
</protein>
<dbReference type="Proteomes" id="UP000252797">
    <property type="component" value="Unassembled WGS sequence"/>
</dbReference>
<keyword evidence="2" id="KW-0472">Membrane</keyword>
<dbReference type="Pfam" id="PF07690">
    <property type="entry name" value="MFS_1"/>
    <property type="match status" value="1"/>
</dbReference>
<dbReference type="AlphaFoldDB" id="A0A367CB37"/>
<comment type="caution">
    <text evidence="3">The sequence shown here is derived from an EMBL/GenBank/DDBJ whole genome shotgun (WGS) entry which is preliminary data.</text>
</comment>
<dbReference type="PANTHER" id="PTHR23518">
    <property type="entry name" value="C-METHYLTRANSFERASE"/>
    <property type="match status" value="1"/>
</dbReference>
<reference evidence="3 4" key="1">
    <citation type="submission" date="2015-06" db="EMBL/GenBank/DDBJ databases">
        <title>The Genome Sequence of Enterococcus durans 4EA1.</title>
        <authorList>
            <consortium name="The Broad Institute Genomics Platform"/>
            <consortium name="The Broad Institute Genome Sequencing Center for Infectious Disease"/>
            <person name="Earl A.M."/>
            <person name="Van Tyne D."/>
            <person name="Lebreton F."/>
            <person name="Saavedra J.T."/>
            <person name="Gilmore M.S."/>
            <person name="Manson Mcguire A."/>
            <person name="Clock S."/>
            <person name="Crupain M."/>
            <person name="Rangan U."/>
            <person name="Young S."/>
            <person name="Abouelleil A."/>
            <person name="Cao P."/>
            <person name="Chapman S.B."/>
            <person name="Griggs A."/>
            <person name="Priest M."/>
            <person name="Shea T."/>
            <person name="Wortman J."/>
            <person name="Nusbaum C."/>
            <person name="Birren B."/>
        </authorList>
    </citation>
    <scope>NUCLEOTIDE SEQUENCE [LARGE SCALE GENOMIC DNA]</scope>
    <source>
        <strain evidence="3 4">4EA1</strain>
    </source>
</reference>
<comment type="subcellular location">
    <subcellularLocation>
        <location evidence="1">Cell membrane</location>
        <topology evidence="1">Multi-pass membrane protein</topology>
    </subcellularLocation>
</comment>
<proteinExistence type="predicted"/>
<dbReference type="RefSeq" id="WP_002405042.1">
    <property type="nucleotide sequence ID" value="NZ_LEPB01000006.1"/>
</dbReference>
<feature type="transmembrane region" description="Helical" evidence="2">
    <location>
        <begin position="71"/>
        <end position="88"/>
    </location>
</feature>
<keyword evidence="2" id="KW-0812">Transmembrane</keyword>
<dbReference type="GO" id="GO:0005886">
    <property type="term" value="C:plasma membrane"/>
    <property type="evidence" value="ECO:0007669"/>
    <property type="project" value="UniProtKB-SubCell"/>
</dbReference>
<evidence type="ECO:0000313" key="4">
    <source>
        <dbReference type="Proteomes" id="UP000252797"/>
    </source>
</evidence>
<feature type="transmembrane region" description="Helical" evidence="2">
    <location>
        <begin position="158"/>
        <end position="177"/>
    </location>
</feature>
<dbReference type="SUPFAM" id="SSF103473">
    <property type="entry name" value="MFS general substrate transporter"/>
    <property type="match status" value="1"/>
</dbReference>
<keyword evidence="2" id="KW-1133">Transmembrane helix</keyword>